<dbReference type="EMBL" id="CP011502">
    <property type="protein sequence ID" value="ALX04016.1"/>
    <property type="molecule type" value="Genomic_DNA"/>
</dbReference>
<comment type="subcellular location">
    <subcellularLocation>
        <location evidence="1 9">Cytoplasm</location>
    </subcellularLocation>
</comment>
<dbReference type="GO" id="GO:0003677">
    <property type="term" value="F:DNA binding"/>
    <property type="evidence" value="ECO:0007669"/>
    <property type="project" value="UniProtKB-KW"/>
</dbReference>
<sequence length="210" mass="22734">MVARLNARFVERTEGFEVVGVAANGEEAIALCAALDPDLVLLDVHLPDLGGLQVLARLREAGSRAGVIMVTAERDADTVRAAVAGGAMQYVVKPFEQHDLAERLHRVRNALLALGEGDADQATIDRAFGAARSPSRVAPLPKGLSRETAQLVEGLLEQDEEVSSSDAAERLGLSRVTARRYLEHFVTTGEAQVRLRYGGAGRPERRYRRP</sequence>
<feature type="domain" description="Response regulatory" evidence="11">
    <location>
        <begin position="1"/>
        <end position="108"/>
    </location>
</feature>
<dbReference type="PANTHER" id="PTHR45526">
    <property type="entry name" value="TRANSCRIPTIONAL REGULATORY PROTEIN DPIA"/>
    <property type="match status" value="1"/>
</dbReference>
<evidence type="ECO:0000256" key="4">
    <source>
        <dbReference type="ARBA" id="ARBA00023012"/>
    </source>
</evidence>
<keyword evidence="2 9" id="KW-0963">Cytoplasm</keyword>
<keyword evidence="3 10" id="KW-0597">Phosphoprotein</keyword>
<evidence type="ECO:0000256" key="9">
    <source>
        <dbReference type="PIRNR" id="PIRNR006171"/>
    </source>
</evidence>
<keyword evidence="7 9" id="KW-0010">Activator</keyword>
<dbReference type="PANTHER" id="PTHR45526:SF1">
    <property type="entry name" value="TRANSCRIPTIONAL REGULATORY PROTEIN DCUR-RELATED"/>
    <property type="match status" value="1"/>
</dbReference>
<proteinExistence type="predicted"/>
<dbReference type="InterPro" id="IPR036388">
    <property type="entry name" value="WH-like_DNA-bd_sf"/>
</dbReference>
<dbReference type="PIRSF" id="PIRSF006171">
    <property type="entry name" value="RR_citrat_malat"/>
    <property type="match status" value="1"/>
</dbReference>
<evidence type="ECO:0000256" key="8">
    <source>
        <dbReference type="ARBA" id="ARBA00023163"/>
    </source>
</evidence>
<evidence type="ECO:0000256" key="6">
    <source>
        <dbReference type="ARBA" id="ARBA00023125"/>
    </source>
</evidence>
<dbReference type="KEGG" id="aer:AERYTH_04535"/>
<evidence type="ECO:0000313" key="12">
    <source>
        <dbReference type="EMBL" id="ALX04016.1"/>
    </source>
</evidence>
<evidence type="ECO:0000256" key="2">
    <source>
        <dbReference type="ARBA" id="ARBA00022490"/>
    </source>
</evidence>
<dbReference type="InterPro" id="IPR024187">
    <property type="entry name" value="Sig_transdc_resp-reg_cit/mal"/>
</dbReference>
<dbReference type="InterPro" id="IPR011006">
    <property type="entry name" value="CheY-like_superfamily"/>
</dbReference>
<name>A0A0U4AUF9_9ACTN</name>
<dbReference type="Pfam" id="PF00072">
    <property type="entry name" value="Response_reg"/>
    <property type="match status" value="1"/>
</dbReference>
<accession>A0A0U4AUF9</accession>
<dbReference type="GO" id="GO:0000156">
    <property type="term" value="F:phosphorelay response regulator activity"/>
    <property type="evidence" value="ECO:0007669"/>
    <property type="project" value="TreeGrafter"/>
</dbReference>
<keyword evidence="5 9" id="KW-0805">Transcription regulation</keyword>
<dbReference type="AlphaFoldDB" id="A0A0U4AUF9"/>
<dbReference type="PATRIC" id="fig|2041.4.peg.947"/>
<dbReference type="Proteomes" id="UP000067689">
    <property type="component" value="Chromosome"/>
</dbReference>
<evidence type="ECO:0000256" key="3">
    <source>
        <dbReference type="ARBA" id="ARBA00022553"/>
    </source>
</evidence>
<dbReference type="SUPFAM" id="SSF52172">
    <property type="entry name" value="CheY-like"/>
    <property type="match status" value="1"/>
</dbReference>
<keyword evidence="6 9" id="KW-0238">DNA-binding</keyword>
<keyword evidence="8 9" id="KW-0804">Transcription</keyword>
<evidence type="ECO:0000256" key="10">
    <source>
        <dbReference type="PROSITE-ProRule" id="PRU00169"/>
    </source>
</evidence>
<protein>
    <recommendedName>
        <fullName evidence="9">Transcriptional regulatory protein</fullName>
    </recommendedName>
</protein>
<evidence type="ECO:0000256" key="5">
    <source>
        <dbReference type="ARBA" id="ARBA00023015"/>
    </source>
</evidence>
<dbReference type="InterPro" id="IPR001789">
    <property type="entry name" value="Sig_transdc_resp-reg_receiver"/>
</dbReference>
<dbReference type="InterPro" id="IPR051271">
    <property type="entry name" value="2C-system_Tx_regulators"/>
</dbReference>
<evidence type="ECO:0000256" key="7">
    <source>
        <dbReference type="ARBA" id="ARBA00023159"/>
    </source>
</evidence>
<gene>
    <name evidence="12" type="ORF">AERYTH_04535</name>
</gene>
<dbReference type="GO" id="GO:0003700">
    <property type="term" value="F:DNA-binding transcription factor activity"/>
    <property type="evidence" value="ECO:0007669"/>
    <property type="project" value="InterPro"/>
</dbReference>
<reference evidence="12 13" key="1">
    <citation type="journal article" date="1991" name="Int. J. Syst. Bacteriol.">
        <title>Description of the erythromycin-producing bacterium Arthrobacter sp. strain NRRL B-3381 as Aeromicrobium erythreum gen. nov., sp. nov.</title>
        <authorList>
            <person name="Miller E.S."/>
            <person name="Woese C.R."/>
            <person name="Brenner S."/>
        </authorList>
    </citation>
    <scope>NUCLEOTIDE SEQUENCE [LARGE SCALE GENOMIC DNA]</scope>
    <source>
        <strain evidence="12 13">AR18</strain>
    </source>
</reference>
<keyword evidence="13" id="KW-1185">Reference proteome</keyword>
<dbReference type="SMART" id="SM00448">
    <property type="entry name" value="REC"/>
    <property type="match status" value="1"/>
</dbReference>
<dbReference type="STRING" id="2041.AERYTH_04535"/>
<dbReference type="Gene3D" id="1.10.10.10">
    <property type="entry name" value="Winged helix-like DNA-binding domain superfamily/Winged helix DNA-binding domain"/>
    <property type="match status" value="1"/>
</dbReference>
<keyword evidence="4 9" id="KW-0902">Two-component regulatory system</keyword>
<dbReference type="Gene3D" id="3.40.50.2300">
    <property type="match status" value="1"/>
</dbReference>
<organism evidence="12 13">
    <name type="scientific">Aeromicrobium erythreum</name>
    <dbReference type="NCBI Taxonomy" id="2041"/>
    <lineage>
        <taxon>Bacteria</taxon>
        <taxon>Bacillati</taxon>
        <taxon>Actinomycetota</taxon>
        <taxon>Actinomycetes</taxon>
        <taxon>Propionibacteriales</taxon>
        <taxon>Nocardioidaceae</taxon>
        <taxon>Aeromicrobium</taxon>
    </lineage>
</organism>
<evidence type="ECO:0000313" key="13">
    <source>
        <dbReference type="Proteomes" id="UP000067689"/>
    </source>
</evidence>
<evidence type="ECO:0000259" key="11">
    <source>
        <dbReference type="PROSITE" id="PS50110"/>
    </source>
</evidence>
<dbReference type="GO" id="GO:0005737">
    <property type="term" value="C:cytoplasm"/>
    <property type="evidence" value="ECO:0007669"/>
    <property type="project" value="UniProtKB-SubCell"/>
</dbReference>
<evidence type="ECO:0000256" key="1">
    <source>
        <dbReference type="ARBA" id="ARBA00004496"/>
    </source>
</evidence>
<dbReference type="PROSITE" id="PS50110">
    <property type="entry name" value="RESPONSE_REGULATORY"/>
    <property type="match status" value="1"/>
</dbReference>
<feature type="modified residue" description="4-aspartylphosphate" evidence="10">
    <location>
        <position position="43"/>
    </location>
</feature>